<gene>
    <name evidence="5" type="primary">php4</name>
    <name evidence="5" type="ORF">SOMG_01522</name>
</gene>
<dbReference type="GeneID" id="80875004"/>
<feature type="coiled-coil region" evidence="2">
    <location>
        <begin position="76"/>
        <end position="103"/>
    </location>
</feature>
<dbReference type="RefSeq" id="XP_056036627.1">
    <property type="nucleotide sequence ID" value="XM_056180315.1"/>
</dbReference>
<evidence type="ECO:0000313" key="5">
    <source>
        <dbReference type="EMBL" id="WBW72384.1"/>
    </source>
</evidence>
<dbReference type="GO" id="GO:0005634">
    <property type="term" value="C:nucleus"/>
    <property type="evidence" value="ECO:0007669"/>
    <property type="project" value="InterPro"/>
</dbReference>
<feature type="domain" description="Hap4 transcription factor heteromerisation" evidence="4">
    <location>
        <begin position="28"/>
        <end position="43"/>
    </location>
</feature>
<evidence type="ECO:0000256" key="2">
    <source>
        <dbReference type="SAM" id="Coils"/>
    </source>
</evidence>
<keyword evidence="1" id="KW-0539">Nucleus</keyword>
<evidence type="ECO:0000313" key="6">
    <source>
        <dbReference type="Proteomes" id="UP001212411"/>
    </source>
</evidence>
<evidence type="ECO:0000256" key="1">
    <source>
        <dbReference type="ARBA" id="ARBA00023242"/>
    </source>
</evidence>
<accession>A0AAE9WB37</accession>
<dbReference type="AlphaFoldDB" id="A0AAE9WB37"/>
<proteinExistence type="predicted"/>
<evidence type="ECO:0000256" key="3">
    <source>
        <dbReference type="SAM" id="MobiDB-lite"/>
    </source>
</evidence>
<name>A0AAE9WB37_9SCHI</name>
<dbReference type="GO" id="GO:0006355">
    <property type="term" value="P:regulation of DNA-templated transcription"/>
    <property type="evidence" value="ECO:0007669"/>
    <property type="project" value="InterPro"/>
</dbReference>
<protein>
    <submittedName>
        <fullName evidence="5">CCAAT-binding factor complex repressor Php4</fullName>
    </submittedName>
</protein>
<sequence>MEKHETATETEGSSAGLDKPKGPAVKISKQWVVPPRPKPGRKPALNAQGKRKIPIKPKPATPETFSSEEAQFHVREEQYQEMIGRLQRKNNILLEQLETMHKQMRNVCLERNVTPPSSVDLSSDINSTESPKVQNAELQRHNCPVQLPCSKNAIYTEVPIELDPHVFLGDSSKRVRLANKRDGHVPSKTVPLKAGRAVNEINFTPQNPKITERIREKGICNGVDGCLYSTESSECVNKKRARESDETKIYAQLLIDLHNSAQDAPTVLAGPSIDFLQSKSARKQKPPILEPSLELNSVVPRISA</sequence>
<keyword evidence="2" id="KW-0175">Coiled coil</keyword>
<organism evidence="5 6">
    <name type="scientific">Schizosaccharomyces osmophilus</name>
    <dbReference type="NCBI Taxonomy" id="2545709"/>
    <lineage>
        <taxon>Eukaryota</taxon>
        <taxon>Fungi</taxon>
        <taxon>Dikarya</taxon>
        <taxon>Ascomycota</taxon>
        <taxon>Taphrinomycotina</taxon>
        <taxon>Schizosaccharomycetes</taxon>
        <taxon>Schizosaccharomycetales</taxon>
        <taxon>Schizosaccharomycetaceae</taxon>
        <taxon>Schizosaccharomyces</taxon>
    </lineage>
</organism>
<feature type="region of interest" description="Disordered" evidence="3">
    <location>
        <begin position="1"/>
        <end position="68"/>
    </location>
</feature>
<keyword evidence="6" id="KW-1185">Reference proteome</keyword>
<dbReference type="Pfam" id="PF10297">
    <property type="entry name" value="Hap4_Hap_bind"/>
    <property type="match status" value="1"/>
</dbReference>
<dbReference type="EMBL" id="CP115611">
    <property type="protein sequence ID" value="WBW72384.1"/>
    <property type="molecule type" value="Genomic_DNA"/>
</dbReference>
<dbReference type="InterPro" id="IPR018287">
    <property type="entry name" value="Hap4_TF_heteromerisation"/>
</dbReference>
<dbReference type="Proteomes" id="UP001212411">
    <property type="component" value="Chromosome 1"/>
</dbReference>
<dbReference type="KEGG" id="som:SOMG_01522"/>
<reference evidence="5 6" key="1">
    <citation type="journal article" date="2023" name="G3 (Bethesda)">
        <title>A high-quality reference genome for the fission yeast Schizosaccharomyces osmophilus.</title>
        <authorList>
            <person name="Jia G.S."/>
            <person name="Zhang W.C."/>
            <person name="Liang Y."/>
            <person name="Liu X.H."/>
            <person name="Rhind N."/>
            <person name="Pidoux A."/>
            <person name="Brysch-Herzberg M."/>
            <person name="Du L.L."/>
        </authorList>
    </citation>
    <scope>NUCLEOTIDE SEQUENCE [LARGE SCALE GENOMIC DNA]</scope>
    <source>
        <strain evidence="5 6">CBS 15793</strain>
    </source>
</reference>
<evidence type="ECO:0000259" key="4">
    <source>
        <dbReference type="Pfam" id="PF10297"/>
    </source>
</evidence>